<dbReference type="EMBL" id="QKTW01000022">
    <property type="protein sequence ID" value="PZF71903.1"/>
    <property type="molecule type" value="Genomic_DNA"/>
</dbReference>
<dbReference type="Gene3D" id="1.10.8.60">
    <property type="match status" value="1"/>
</dbReference>
<name>A0A2W2BVQ8_9BACT</name>
<dbReference type="Gene3D" id="3.30.450.40">
    <property type="match status" value="3"/>
</dbReference>
<comment type="caution">
    <text evidence="8">The sequence shown here is derived from an EMBL/GenBank/DDBJ whole genome shotgun (WGS) entry which is preliminary data.</text>
</comment>
<dbReference type="Proteomes" id="UP000248745">
    <property type="component" value="Unassembled WGS sequence"/>
</dbReference>
<dbReference type="InterPro" id="IPR009057">
    <property type="entry name" value="Homeodomain-like_sf"/>
</dbReference>
<sequence>MKNEVPNAIPKESKTRKKTSGQTTNNVRQEIDYKREKEILLALSNDLTKVRDKNDLITLFKEGIKGLFYISHTIVTLIDYKDETYTPFLLDNDGSPIRSHNRYQEMVHAHFRLNEPFIQAVLAADGPISFLLKDIMDQPASPPFLRVNYEKGVREIMMTKLMKEGKPMGFLHVYSDQPEGFSDEFRSVIKGIVPQISSAVSNIIKNDDILNREKEKSFLLDFSKEIATIRTKEELANAVRTVFKKINPDGGFVIRKINEDNTTTSPYVYDIDTKNPKILAALRESRFPINDGLQNRILNSSIPVSFNVDREIERGISSAYLRHWKEMGVKNLVGIRLRNGATNHGILTLHIEDINIPLLQGICAQISIAIGNIQAIEQIKKTQEEQAFLLDFSHDITLVRTRDDLQQAIFRVLEKTMNTQLAMIRVIENDGIHLSPFMFDRTLFGTAKADFDRMANHRITIDETYTAQVLASNGGIMFSVEEEIKSGNDYAKLWQATGLKNMYALPLRVGDKAIGTIWLLANRLSPLLVKGICAQISIAIANIQANEKLEAYKKKLEVENDYLTEQIKTIHNFSEIIGSGEPMKKVYKLISLVADSNTTVLVTGETGTGKELIARAIHYASPRRDKLMVKVNCAALPASLIESELFGHERGAFTGAIDKRIGKFELANNSTLFLDEIGELPLEAQAKLLRIIQERELERIGGKQIIKVDVRLIAATNRDLEAEVKAGRFRADLYFRLNVFPIHLPPLRDRSEDIEALIHFFVQKHSRNSGRKIKKVAPGVIHKLRAYTWPGNVRELEHLIERSVLLATDGNLDDVYIPETGDTNKKNEALLLNRSLDEVERDYIIETLKRCGGKISGAGSAAEILQVPGNTLHSKMKKLGITKADYYS</sequence>
<dbReference type="GO" id="GO:0043565">
    <property type="term" value="F:sequence-specific DNA binding"/>
    <property type="evidence" value="ECO:0007669"/>
    <property type="project" value="InterPro"/>
</dbReference>
<proteinExistence type="predicted"/>
<evidence type="ECO:0000256" key="5">
    <source>
        <dbReference type="ARBA" id="ARBA00023163"/>
    </source>
</evidence>
<organism evidence="8 9">
    <name type="scientific">Taibaiella soli</name>
    <dbReference type="NCBI Taxonomy" id="1649169"/>
    <lineage>
        <taxon>Bacteria</taxon>
        <taxon>Pseudomonadati</taxon>
        <taxon>Bacteroidota</taxon>
        <taxon>Chitinophagia</taxon>
        <taxon>Chitinophagales</taxon>
        <taxon>Chitinophagaceae</taxon>
        <taxon>Taibaiella</taxon>
    </lineage>
</organism>
<dbReference type="SUPFAM" id="SSF55781">
    <property type="entry name" value="GAF domain-like"/>
    <property type="match status" value="3"/>
</dbReference>
<dbReference type="PROSITE" id="PS00688">
    <property type="entry name" value="SIGMA54_INTERACT_3"/>
    <property type="match status" value="1"/>
</dbReference>
<dbReference type="GO" id="GO:0005524">
    <property type="term" value="F:ATP binding"/>
    <property type="evidence" value="ECO:0007669"/>
    <property type="project" value="UniProtKB-KW"/>
</dbReference>
<dbReference type="InterPro" id="IPR029016">
    <property type="entry name" value="GAF-like_dom_sf"/>
</dbReference>
<evidence type="ECO:0000256" key="2">
    <source>
        <dbReference type="ARBA" id="ARBA00022840"/>
    </source>
</evidence>
<dbReference type="PANTHER" id="PTHR32071:SF57">
    <property type="entry name" value="C4-DICARBOXYLATE TRANSPORT TRANSCRIPTIONAL REGULATORY PROTEIN DCTD"/>
    <property type="match status" value="1"/>
</dbReference>
<dbReference type="FunFam" id="3.40.50.300:FF:000006">
    <property type="entry name" value="DNA-binding transcriptional regulator NtrC"/>
    <property type="match status" value="1"/>
</dbReference>
<accession>A0A2W2BVQ8</accession>
<keyword evidence="1" id="KW-0547">Nucleotide-binding</keyword>
<gene>
    <name evidence="8" type="ORF">DN068_17775</name>
</gene>
<dbReference type="SMART" id="SM00382">
    <property type="entry name" value="AAA"/>
    <property type="match status" value="1"/>
</dbReference>
<dbReference type="Pfam" id="PF25601">
    <property type="entry name" value="AAA_lid_14"/>
    <property type="match status" value="1"/>
</dbReference>
<evidence type="ECO:0000259" key="7">
    <source>
        <dbReference type="PROSITE" id="PS50045"/>
    </source>
</evidence>
<dbReference type="Pfam" id="PF02954">
    <property type="entry name" value="HTH_8"/>
    <property type="match status" value="1"/>
</dbReference>
<dbReference type="SUPFAM" id="SSF52540">
    <property type="entry name" value="P-loop containing nucleoside triphosphate hydrolases"/>
    <property type="match status" value="1"/>
</dbReference>
<dbReference type="Pfam" id="PF00158">
    <property type="entry name" value="Sigma54_activat"/>
    <property type="match status" value="1"/>
</dbReference>
<evidence type="ECO:0000256" key="3">
    <source>
        <dbReference type="ARBA" id="ARBA00023015"/>
    </source>
</evidence>
<dbReference type="SUPFAM" id="SSF46689">
    <property type="entry name" value="Homeodomain-like"/>
    <property type="match status" value="1"/>
</dbReference>
<evidence type="ECO:0000256" key="6">
    <source>
        <dbReference type="SAM" id="MobiDB-lite"/>
    </source>
</evidence>
<dbReference type="OrthoDB" id="9782110at2"/>
<dbReference type="InterPro" id="IPR025944">
    <property type="entry name" value="Sigma_54_int_dom_CS"/>
</dbReference>
<reference evidence="8 9" key="1">
    <citation type="submission" date="2018-06" db="EMBL/GenBank/DDBJ databases">
        <title>Mucibacter soli gen. nov., sp. nov., a new member of the family Chitinophagaceae producing mucin.</title>
        <authorList>
            <person name="Kim M.-K."/>
            <person name="Park S."/>
            <person name="Kim T.-S."/>
            <person name="Joung Y."/>
            <person name="Han J.-H."/>
            <person name="Kim S.B."/>
        </authorList>
    </citation>
    <scope>NUCLEOTIDE SEQUENCE [LARGE SCALE GENOMIC DNA]</scope>
    <source>
        <strain evidence="8 9">R1-15</strain>
    </source>
</reference>
<feature type="domain" description="Sigma-54 factor interaction" evidence="7">
    <location>
        <begin position="576"/>
        <end position="805"/>
    </location>
</feature>
<keyword evidence="5" id="KW-0804">Transcription</keyword>
<dbReference type="RefSeq" id="WP_111000273.1">
    <property type="nucleotide sequence ID" value="NZ_QKTW01000022.1"/>
</dbReference>
<keyword evidence="3" id="KW-0805">Transcription regulation</keyword>
<dbReference type="InterPro" id="IPR003593">
    <property type="entry name" value="AAA+_ATPase"/>
</dbReference>
<keyword evidence="2" id="KW-0067">ATP-binding</keyword>
<evidence type="ECO:0000256" key="1">
    <source>
        <dbReference type="ARBA" id="ARBA00022741"/>
    </source>
</evidence>
<dbReference type="InterPro" id="IPR025662">
    <property type="entry name" value="Sigma_54_int_dom_ATP-bd_1"/>
</dbReference>
<dbReference type="InterPro" id="IPR002197">
    <property type="entry name" value="HTH_Fis"/>
</dbReference>
<dbReference type="GO" id="GO:0006355">
    <property type="term" value="P:regulation of DNA-templated transcription"/>
    <property type="evidence" value="ECO:0007669"/>
    <property type="project" value="InterPro"/>
</dbReference>
<keyword evidence="4" id="KW-0238">DNA-binding</keyword>
<dbReference type="InterPro" id="IPR058031">
    <property type="entry name" value="AAA_lid_NorR"/>
</dbReference>
<dbReference type="InterPro" id="IPR003018">
    <property type="entry name" value="GAF"/>
</dbReference>
<dbReference type="SMART" id="SM00065">
    <property type="entry name" value="GAF"/>
    <property type="match status" value="2"/>
</dbReference>
<dbReference type="Gene3D" id="3.40.50.300">
    <property type="entry name" value="P-loop containing nucleotide triphosphate hydrolases"/>
    <property type="match status" value="1"/>
</dbReference>
<dbReference type="PANTHER" id="PTHR32071">
    <property type="entry name" value="TRANSCRIPTIONAL REGULATORY PROTEIN"/>
    <property type="match status" value="1"/>
</dbReference>
<dbReference type="InterPro" id="IPR002078">
    <property type="entry name" value="Sigma_54_int"/>
</dbReference>
<evidence type="ECO:0000313" key="8">
    <source>
        <dbReference type="EMBL" id="PZF71903.1"/>
    </source>
</evidence>
<dbReference type="AlphaFoldDB" id="A0A2W2BVQ8"/>
<keyword evidence="9" id="KW-1185">Reference proteome</keyword>
<feature type="region of interest" description="Disordered" evidence="6">
    <location>
        <begin position="1"/>
        <end position="29"/>
    </location>
</feature>
<dbReference type="CDD" id="cd00009">
    <property type="entry name" value="AAA"/>
    <property type="match status" value="1"/>
</dbReference>
<dbReference type="Gene3D" id="1.10.10.60">
    <property type="entry name" value="Homeodomain-like"/>
    <property type="match status" value="1"/>
</dbReference>
<dbReference type="InterPro" id="IPR027417">
    <property type="entry name" value="P-loop_NTPase"/>
</dbReference>
<dbReference type="PROSITE" id="PS50045">
    <property type="entry name" value="SIGMA54_INTERACT_4"/>
    <property type="match status" value="1"/>
</dbReference>
<protein>
    <submittedName>
        <fullName evidence="8">Fis family transcriptional regulator</fullName>
    </submittedName>
</protein>
<evidence type="ECO:0000256" key="4">
    <source>
        <dbReference type="ARBA" id="ARBA00023125"/>
    </source>
</evidence>
<evidence type="ECO:0000313" key="9">
    <source>
        <dbReference type="Proteomes" id="UP000248745"/>
    </source>
</evidence>
<dbReference type="PROSITE" id="PS00675">
    <property type="entry name" value="SIGMA54_INTERACT_1"/>
    <property type="match status" value="1"/>
</dbReference>